<dbReference type="GO" id="GO:0006203">
    <property type="term" value="P:dGTP catabolic process"/>
    <property type="evidence" value="ECO:0007669"/>
    <property type="project" value="TreeGrafter"/>
</dbReference>
<dbReference type="EC" id="3.6.1.8" evidence="3"/>
<dbReference type="PANTHER" id="PTHR30522">
    <property type="entry name" value="NUCLEOSIDE TRIPHOSPHATE PYROPHOSPHOHYDROLASE"/>
    <property type="match status" value="1"/>
</dbReference>
<evidence type="ECO:0000256" key="1">
    <source>
        <dbReference type="ARBA" id="ARBA00052141"/>
    </source>
</evidence>
<proteinExistence type="inferred from homology"/>
<dbReference type="Pfam" id="PF03819">
    <property type="entry name" value="MazG"/>
    <property type="match status" value="2"/>
</dbReference>
<dbReference type="InterPro" id="IPR004518">
    <property type="entry name" value="MazG-like_dom"/>
</dbReference>
<dbReference type="NCBIfam" id="TIGR00444">
    <property type="entry name" value="mazG"/>
    <property type="match status" value="1"/>
</dbReference>
<dbReference type="GO" id="GO:0046047">
    <property type="term" value="P:TTP catabolic process"/>
    <property type="evidence" value="ECO:0007669"/>
    <property type="project" value="TreeGrafter"/>
</dbReference>
<comment type="catalytic activity">
    <reaction evidence="1">
        <text>ATP + H2O = AMP + diphosphate + H(+)</text>
        <dbReference type="Rhea" id="RHEA:14245"/>
        <dbReference type="ChEBI" id="CHEBI:15377"/>
        <dbReference type="ChEBI" id="CHEBI:15378"/>
        <dbReference type="ChEBI" id="CHEBI:30616"/>
        <dbReference type="ChEBI" id="CHEBI:33019"/>
        <dbReference type="ChEBI" id="CHEBI:456215"/>
        <dbReference type="EC" id="3.6.1.8"/>
    </reaction>
</comment>
<dbReference type="Gene3D" id="1.10.287.1080">
    <property type="entry name" value="MazG-like"/>
    <property type="match status" value="2"/>
</dbReference>
<dbReference type="InterPro" id="IPR011551">
    <property type="entry name" value="NTP_PyrPHydrolase_MazG"/>
</dbReference>
<organism evidence="6 7">
    <name type="scientific">Aeromonas caviae</name>
    <name type="common">Aeromonas punctata</name>
    <dbReference type="NCBI Taxonomy" id="648"/>
    <lineage>
        <taxon>Bacteria</taxon>
        <taxon>Pseudomonadati</taxon>
        <taxon>Pseudomonadota</taxon>
        <taxon>Gammaproteobacteria</taxon>
        <taxon>Aeromonadales</taxon>
        <taxon>Aeromonadaceae</taxon>
        <taxon>Aeromonas</taxon>
    </lineage>
</organism>
<dbReference type="FunFam" id="1.10.287.1080:FF:000001">
    <property type="entry name" value="Nucleoside triphosphate pyrophosphohydrolase"/>
    <property type="match status" value="1"/>
</dbReference>
<keyword evidence="6" id="KW-0378">Hydrolase</keyword>
<dbReference type="GO" id="GO:0046081">
    <property type="term" value="P:dUTP catabolic process"/>
    <property type="evidence" value="ECO:0007669"/>
    <property type="project" value="TreeGrafter"/>
</dbReference>
<dbReference type="InterPro" id="IPR048015">
    <property type="entry name" value="NTP-PPase_MazG-like_N"/>
</dbReference>
<dbReference type="GO" id="GO:0046061">
    <property type="term" value="P:dATP catabolic process"/>
    <property type="evidence" value="ECO:0007669"/>
    <property type="project" value="TreeGrafter"/>
</dbReference>
<dbReference type="CDD" id="cd11529">
    <property type="entry name" value="NTP-PPase_MazG_Cterm"/>
    <property type="match status" value="1"/>
</dbReference>
<evidence type="ECO:0000256" key="3">
    <source>
        <dbReference type="ARBA" id="ARBA00066372"/>
    </source>
</evidence>
<comment type="similarity">
    <text evidence="2">Belongs to the nucleoside triphosphate pyrophosphohydrolase family.</text>
</comment>
<dbReference type="EMBL" id="AP021927">
    <property type="protein sequence ID" value="BBQ31716.1"/>
    <property type="molecule type" value="Genomic_DNA"/>
</dbReference>
<feature type="domain" description="NTP pyrophosphohydrolase MazG-like" evidence="5">
    <location>
        <begin position="183"/>
        <end position="244"/>
    </location>
</feature>
<dbReference type="CDD" id="cd11528">
    <property type="entry name" value="NTP-PPase_MazG_Nterm"/>
    <property type="match status" value="1"/>
</dbReference>
<dbReference type="AlphaFoldDB" id="A0A6S4TB82"/>
<evidence type="ECO:0000313" key="7">
    <source>
        <dbReference type="Proteomes" id="UP000515756"/>
    </source>
</evidence>
<dbReference type="GO" id="GO:0046052">
    <property type="term" value="P:UTP catabolic process"/>
    <property type="evidence" value="ECO:0007669"/>
    <property type="project" value="TreeGrafter"/>
</dbReference>
<gene>
    <name evidence="6" type="ORF">WP2W18E01_32980</name>
</gene>
<dbReference type="FunFam" id="1.10.287.1080:FF:000003">
    <property type="entry name" value="Nucleoside triphosphate pyrophosphohydrolase"/>
    <property type="match status" value="1"/>
</dbReference>
<dbReference type="SUPFAM" id="SSF101386">
    <property type="entry name" value="all-alpha NTP pyrophosphatases"/>
    <property type="match status" value="2"/>
</dbReference>
<protein>
    <recommendedName>
        <fullName evidence="4">Nucleoside triphosphate pyrophosphohydrolase</fullName>
        <ecNumber evidence="3">3.6.1.8</ecNumber>
    </recommendedName>
</protein>
<evidence type="ECO:0000256" key="2">
    <source>
        <dbReference type="ARBA" id="ARBA00061115"/>
    </source>
</evidence>
<sequence>MNPIYRIESELPMSQRYDLPQLLDIMARLRDPNGGCPWDLKQSFQTIVPHTLEEAYEVADAIESEDWQGLKGELGDLLFQVVFYAQLGKEQGLFDFADIVDTVSEKLIRRHPHVFSDADLGDEQAVKANWEAEKAKERAALDKESVLDDIPLSLPALTRAAKIQKRCATVGFDWKTLGPVVDKIHEEIEEVMEEALMVDVDEARVSDELGDLLFATVNLVRHLGKDPEQVLRAANTKFERRFRQVEHFIAAEGLKMTDCSLEKLDEAWNKAKETEQS</sequence>
<evidence type="ECO:0000256" key="4">
    <source>
        <dbReference type="ARBA" id="ARBA00074799"/>
    </source>
</evidence>
<feature type="domain" description="NTP pyrophosphohydrolase MazG-like" evidence="5">
    <location>
        <begin position="42"/>
        <end position="115"/>
    </location>
</feature>
<dbReference type="GO" id="GO:0006950">
    <property type="term" value="P:response to stress"/>
    <property type="evidence" value="ECO:0007669"/>
    <property type="project" value="UniProtKB-ARBA"/>
</dbReference>
<name>A0A6S4TB82_AERCA</name>
<reference evidence="6 7" key="1">
    <citation type="submission" date="2019-12" db="EMBL/GenBank/DDBJ databases">
        <title>complete genome sequences of Aeromonas caviae str. WP2-W18-ESBL-01 isolated from wastewater treatment plant effluent.</title>
        <authorList>
            <person name="Sekizuka T."/>
            <person name="Itokawa K."/>
            <person name="Yatsu K."/>
            <person name="Inamine Y."/>
            <person name="Kuroda M."/>
        </authorList>
    </citation>
    <scope>NUCLEOTIDE SEQUENCE [LARGE SCALE GENOMIC DNA]</scope>
    <source>
        <strain evidence="6 7">WP2-W18-ESBL-01</strain>
    </source>
</reference>
<accession>A0A6S4TB82</accession>
<evidence type="ECO:0000313" key="6">
    <source>
        <dbReference type="EMBL" id="BBQ31716.1"/>
    </source>
</evidence>
<dbReference type="PANTHER" id="PTHR30522:SF0">
    <property type="entry name" value="NUCLEOSIDE TRIPHOSPHATE PYROPHOSPHOHYDROLASE"/>
    <property type="match status" value="1"/>
</dbReference>
<dbReference type="GO" id="GO:0047693">
    <property type="term" value="F:ATP diphosphatase activity"/>
    <property type="evidence" value="ECO:0007669"/>
    <property type="project" value="UniProtKB-EC"/>
</dbReference>
<evidence type="ECO:0000259" key="5">
    <source>
        <dbReference type="Pfam" id="PF03819"/>
    </source>
</evidence>
<dbReference type="NCBIfam" id="NF007113">
    <property type="entry name" value="PRK09562.1"/>
    <property type="match status" value="1"/>
</dbReference>
<dbReference type="GO" id="GO:0046076">
    <property type="term" value="P:dTTP catabolic process"/>
    <property type="evidence" value="ECO:0007669"/>
    <property type="project" value="TreeGrafter"/>
</dbReference>
<dbReference type="InterPro" id="IPR048011">
    <property type="entry name" value="NTP-PPase_MazG-like_C"/>
</dbReference>
<dbReference type="Proteomes" id="UP000515756">
    <property type="component" value="Chromosome"/>
</dbReference>